<dbReference type="Proteomes" id="UP001732700">
    <property type="component" value="Chromosome 5D"/>
</dbReference>
<evidence type="ECO:0000313" key="1">
    <source>
        <dbReference type="EnsemblPlants" id="AVESA.00010b.r2.5DG0969900.1.CDS"/>
    </source>
</evidence>
<dbReference type="EnsemblPlants" id="AVESA.00010b.r2.5DG0969900.1">
    <property type="protein sequence ID" value="AVESA.00010b.r2.5DG0969900.1.CDS"/>
    <property type="gene ID" value="AVESA.00010b.r2.5DG0969900"/>
</dbReference>
<name>A0ACD5YJ09_AVESA</name>
<reference evidence="1" key="1">
    <citation type="submission" date="2021-05" db="EMBL/GenBank/DDBJ databases">
        <authorList>
            <person name="Scholz U."/>
            <person name="Mascher M."/>
            <person name="Fiebig A."/>
        </authorList>
    </citation>
    <scope>NUCLEOTIDE SEQUENCE [LARGE SCALE GENOMIC DNA]</scope>
</reference>
<protein>
    <submittedName>
        <fullName evidence="1">Uncharacterized protein</fullName>
    </submittedName>
</protein>
<organism evidence="1 2">
    <name type="scientific">Avena sativa</name>
    <name type="common">Oat</name>
    <dbReference type="NCBI Taxonomy" id="4498"/>
    <lineage>
        <taxon>Eukaryota</taxon>
        <taxon>Viridiplantae</taxon>
        <taxon>Streptophyta</taxon>
        <taxon>Embryophyta</taxon>
        <taxon>Tracheophyta</taxon>
        <taxon>Spermatophyta</taxon>
        <taxon>Magnoliopsida</taxon>
        <taxon>Liliopsida</taxon>
        <taxon>Poales</taxon>
        <taxon>Poaceae</taxon>
        <taxon>BOP clade</taxon>
        <taxon>Pooideae</taxon>
        <taxon>Poodae</taxon>
        <taxon>Poeae</taxon>
        <taxon>Poeae Chloroplast Group 1 (Aveneae type)</taxon>
        <taxon>Aveninae</taxon>
        <taxon>Avena</taxon>
    </lineage>
</organism>
<keyword evidence="2" id="KW-1185">Reference proteome</keyword>
<sequence length="211" mass="24107">MATNPGILSEWPWKRLGSFKYLVLAPWVVHGCHVAATKGWRELDLGYVAILPSMLLRALHDQAWITTSRLHNASGKRQIIDRGIEFDQVDRERNWDDQIILSAILLLLGAVYMPGGQHLPLWRTDGAVLLVLLHAGPVEFIYYWFHRALHHHFLYTRYHSHHHASIPLRQPNAKGSKIGTVKDNELIMSKGSSQRGPVLSHSKNRMATRHN</sequence>
<reference evidence="1" key="2">
    <citation type="submission" date="2025-09" db="UniProtKB">
        <authorList>
            <consortium name="EnsemblPlants"/>
        </authorList>
    </citation>
    <scope>IDENTIFICATION</scope>
</reference>
<accession>A0ACD5YJ09</accession>
<evidence type="ECO:0000313" key="2">
    <source>
        <dbReference type="Proteomes" id="UP001732700"/>
    </source>
</evidence>
<proteinExistence type="predicted"/>